<dbReference type="EMBL" id="MHHZ01000019">
    <property type="protein sequence ID" value="OGY41365.1"/>
    <property type="molecule type" value="Genomic_DNA"/>
</dbReference>
<keyword evidence="3 7" id="KW-0694">RNA-binding</keyword>
<dbReference type="InterPro" id="IPR004389">
    <property type="entry name" value="Ribosomal_uL18_bac-type"/>
</dbReference>
<dbReference type="NCBIfam" id="TIGR00060">
    <property type="entry name" value="L18_bact"/>
    <property type="match status" value="1"/>
</dbReference>
<comment type="caution">
    <text evidence="9">The sequence shown here is derived from an EMBL/GenBank/DDBJ whole genome shotgun (WGS) entry which is preliminary data.</text>
</comment>
<evidence type="ECO:0000256" key="4">
    <source>
        <dbReference type="ARBA" id="ARBA00022980"/>
    </source>
</evidence>
<dbReference type="SUPFAM" id="SSF53137">
    <property type="entry name" value="Translational machinery components"/>
    <property type="match status" value="1"/>
</dbReference>
<keyword evidence="4 7" id="KW-0689">Ribosomal protein</keyword>
<comment type="similarity">
    <text evidence="1 7">Belongs to the universal ribosomal protein uL18 family.</text>
</comment>
<evidence type="ECO:0000256" key="7">
    <source>
        <dbReference type="HAMAP-Rule" id="MF_01337"/>
    </source>
</evidence>
<dbReference type="GO" id="GO:0003735">
    <property type="term" value="F:structural constituent of ribosome"/>
    <property type="evidence" value="ECO:0007669"/>
    <property type="project" value="InterPro"/>
</dbReference>
<dbReference type="InterPro" id="IPR005484">
    <property type="entry name" value="Ribosomal_uL18_bac/plant/anim"/>
</dbReference>
<dbReference type="PANTHER" id="PTHR12899:SF3">
    <property type="entry name" value="LARGE RIBOSOMAL SUBUNIT PROTEIN UL18M"/>
    <property type="match status" value="1"/>
</dbReference>
<dbReference type="GO" id="GO:0022625">
    <property type="term" value="C:cytosolic large ribosomal subunit"/>
    <property type="evidence" value="ECO:0007669"/>
    <property type="project" value="TreeGrafter"/>
</dbReference>
<dbReference type="Gene3D" id="3.30.420.100">
    <property type="match status" value="1"/>
</dbReference>
<comment type="subunit">
    <text evidence="7">Part of the 50S ribosomal subunit; part of the 5S rRNA/L5/L18/L25 subcomplex. Contacts the 5S and 23S rRNAs.</text>
</comment>
<keyword evidence="2 7" id="KW-0699">rRNA-binding</keyword>
<feature type="compositionally biased region" description="Basic residues" evidence="8">
    <location>
        <begin position="1"/>
        <end position="23"/>
    </location>
</feature>
<dbReference type="Proteomes" id="UP000176498">
    <property type="component" value="Unassembled WGS sequence"/>
</dbReference>
<evidence type="ECO:0000256" key="6">
    <source>
        <dbReference type="ARBA" id="ARBA00035197"/>
    </source>
</evidence>
<dbReference type="GO" id="GO:0006412">
    <property type="term" value="P:translation"/>
    <property type="evidence" value="ECO:0007669"/>
    <property type="project" value="UniProtKB-UniRule"/>
</dbReference>
<name>A0A1G1XMK0_9BACT</name>
<dbReference type="Pfam" id="PF00861">
    <property type="entry name" value="Ribosomal_L18p"/>
    <property type="match status" value="1"/>
</dbReference>
<dbReference type="PANTHER" id="PTHR12899">
    <property type="entry name" value="39S RIBOSOMAL PROTEIN L18, MITOCHONDRIAL"/>
    <property type="match status" value="1"/>
</dbReference>
<sequence length="119" mass="13341">MKDKSKIKKQTKEARRKRIRAKVKGTAARPRLNVFRSLKHIYAQLINDQNGKTLVSASDLELKNKKAVKTDQAKEVGKLIAGKAKDHKIKKVVFDRAGYKFHGRVKAVADGAKEGGLEF</sequence>
<protein>
    <recommendedName>
        <fullName evidence="6 7">Large ribosomal subunit protein uL18</fullName>
    </recommendedName>
</protein>
<evidence type="ECO:0000256" key="1">
    <source>
        <dbReference type="ARBA" id="ARBA00007116"/>
    </source>
</evidence>
<dbReference type="CDD" id="cd00432">
    <property type="entry name" value="Ribosomal_L18_L5e"/>
    <property type="match status" value="1"/>
</dbReference>
<dbReference type="HAMAP" id="MF_01337_B">
    <property type="entry name" value="Ribosomal_uL18_B"/>
    <property type="match status" value="1"/>
</dbReference>
<evidence type="ECO:0000256" key="2">
    <source>
        <dbReference type="ARBA" id="ARBA00022730"/>
    </source>
</evidence>
<reference evidence="9 10" key="1">
    <citation type="journal article" date="2016" name="Nat. Commun.">
        <title>Thousands of microbial genomes shed light on interconnected biogeochemical processes in an aquifer system.</title>
        <authorList>
            <person name="Anantharaman K."/>
            <person name="Brown C.T."/>
            <person name="Hug L.A."/>
            <person name="Sharon I."/>
            <person name="Castelle C.J."/>
            <person name="Probst A.J."/>
            <person name="Thomas B.C."/>
            <person name="Singh A."/>
            <person name="Wilkins M.J."/>
            <person name="Karaoz U."/>
            <person name="Brodie E.L."/>
            <person name="Williams K.H."/>
            <person name="Hubbard S.S."/>
            <person name="Banfield J.F."/>
        </authorList>
    </citation>
    <scope>NUCLEOTIDE SEQUENCE [LARGE SCALE GENOMIC DNA]</scope>
</reference>
<accession>A0A1G1XMK0</accession>
<comment type="function">
    <text evidence="7">This is one of the proteins that bind and probably mediate the attachment of the 5S RNA into the large ribosomal subunit, where it forms part of the central protuberance.</text>
</comment>
<dbReference type="GO" id="GO:0008097">
    <property type="term" value="F:5S rRNA binding"/>
    <property type="evidence" value="ECO:0007669"/>
    <property type="project" value="TreeGrafter"/>
</dbReference>
<evidence type="ECO:0000256" key="8">
    <source>
        <dbReference type="SAM" id="MobiDB-lite"/>
    </source>
</evidence>
<organism evidence="9 10">
    <name type="scientific">Candidatus Buchananbacteria bacterium RBG_13_36_9</name>
    <dbReference type="NCBI Taxonomy" id="1797530"/>
    <lineage>
        <taxon>Bacteria</taxon>
        <taxon>Candidatus Buchananiibacteriota</taxon>
    </lineage>
</organism>
<keyword evidence="5 7" id="KW-0687">Ribonucleoprotein</keyword>
<dbReference type="AlphaFoldDB" id="A0A1G1XMK0"/>
<evidence type="ECO:0000256" key="5">
    <source>
        <dbReference type="ARBA" id="ARBA00023274"/>
    </source>
</evidence>
<feature type="region of interest" description="Disordered" evidence="8">
    <location>
        <begin position="1"/>
        <end position="25"/>
    </location>
</feature>
<proteinExistence type="inferred from homology"/>
<dbReference type="FunFam" id="3.30.420.100:FF:000001">
    <property type="entry name" value="50S ribosomal protein L18"/>
    <property type="match status" value="1"/>
</dbReference>
<gene>
    <name evidence="7" type="primary">rplR</name>
    <name evidence="9" type="ORF">A2Y82_00035</name>
</gene>
<evidence type="ECO:0000313" key="9">
    <source>
        <dbReference type="EMBL" id="OGY41365.1"/>
    </source>
</evidence>
<dbReference type="InterPro" id="IPR057268">
    <property type="entry name" value="Ribosomal_L18"/>
</dbReference>
<evidence type="ECO:0000313" key="10">
    <source>
        <dbReference type="Proteomes" id="UP000176498"/>
    </source>
</evidence>
<evidence type="ECO:0000256" key="3">
    <source>
        <dbReference type="ARBA" id="ARBA00022884"/>
    </source>
</evidence>